<evidence type="ECO:0000313" key="3">
    <source>
        <dbReference type="Proteomes" id="UP000250235"/>
    </source>
</evidence>
<organism evidence="2 3">
    <name type="scientific">Dorcoceras hygrometricum</name>
    <dbReference type="NCBI Taxonomy" id="472368"/>
    <lineage>
        <taxon>Eukaryota</taxon>
        <taxon>Viridiplantae</taxon>
        <taxon>Streptophyta</taxon>
        <taxon>Embryophyta</taxon>
        <taxon>Tracheophyta</taxon>
        <taxon>Spermatophyta</taxon>
        <taxon>Magnoliopsida</taxon>
        <taxon>eudicotyledons</taxon>
        <taxon>Gunneridae</taxon>
        <taxon>Pentapetalae</taxon>
        <taxon>asterids</taxon>
        <taxon>lamiids</taxon>
        <taxon>Lamiales</taxon>
        <taxon>Gesneriaceae</taxon>
        <taxon>Didymocarpoideae</taxon>
        <taxon>Trichosporeae</taxon>
        <taxon>Loxocarpinae</taxon>
        <taxon>Dorcoceras</taxon>
    </lineage>
</organism>
<sequence length="494" mass="56346">MLLSVAPLLKTSRPNSDNRKKKLRSRSQIRSHLQSPQSAQTPTLFQLRYKDPTQLSGQQIMLPDRSLLQISSRATISFRFLAQFALSDQLRAFRSAHKVILTNNSLQVASRPAYRQTVQHSIIQTSTDSQFSSEPKLFFTNSQSHAQISLLSSDPCLTTKPEIQLQPKLKSNISYDSSRLLYSAYAGYLSTRGSTLLLTANSSHDGHSAHNGQYSLRGSTQLRMVNSDRRRSTQLRMVNLDRRGLTQLMVINFSLSCALQLTVLTEAYSVHYKLRCPLQLMVPTTSYDAHYCLWCPLQLTVPTTADGAHYYSRWSLQLAVGKNSLRLNTWEKSLRLNQGKTVYNSNLWNTTYDLSKDQNMDGMKLEHIRTLPLIPRQPKDLGPCSKLKRLPRSNHQSFPKTRILGTLIMLPCWRLGAWLRPVSRGNQHFTVGGGRLSQSGPRPEGRLLRQPALEGLTRSARMETPRKVGRNKFRQGAATWRRRKAAFWERRRRV</sequence>
<dbReference type="Proteomes" id="UP000250235">
    <property type="component" value="Unassembled WGS sequence"/>
</dbReference>
<feature type="compositionally biased region" description="Basic residues" evidence="1">
    <location>
        <begin position="19"/>
        <end position="29"/>
    </location>
</feature>
<evidence type="ECO:0000256" key="1">
    <source>
        <dbReference type="SAM" id="MobiDB-lite"/>
    </source>
</evidence>
<gene>
    <name evidence="2" type="ORF">F511_18940</name>
</gene>
<dbReference type="AlphaFoldDB" id="A0A2Z7A9T1"/>
<reference evidence="2 3" key="1">
    <citation type="journal article" date="2015" name="Proc. Natl. Acad. Sci. U.S.A.">
        <title>The resurrection genome of Boea hygrometrica: A blueprint for survival of dehydration.</title>
        <authorList>
            <person name="Xiao L."/>
            <person name="Yang G."/>
            <person name="Zhang L."/>
            <person name="Yang X."/>
            <person name="Zhao S."/>
            <person name="Ji Z."/>
            <person name="Zhou Q."/>
            <person name="Hu M."/>
            <person name="Wang Y."/>
            <person name="Chen M."/>
            <person name="Xu Y."/>
            <person name="Jin H."/>
            <person name="Xiao X."/>
            <person name="Hu G."/>
            <person name="Bao F."/>
            <person name="Hu Y."/>
            <person name="Wan P."/>
            <person name="Li L."/>
            <person name="Deng X."/>
            <person name="Kuang T."/>
            <person name="Xiang C."/>
            <person name="Zhu J.K."/>
            <person name="Oliver M.J."/>
            <person name="He Y."/>
        </authorList>
    </citation>
    <scope>NUCLEOTIDE SEQUENCE [LARGE SCALE GENOMIC DNA]</scope>
    <source>
        <strain evidence="3">cv. XS01</strain>
    </source>
</reference>
<protein>
    <submittedName>
        <fullName evidence="2">Uncharacterized protein</fullName>
    </submittedName>
</protein>
<accession>A0A2Z7A9T1</accession>
<feature type="compositionally biased region" description="Polar residues" evidence="1">
    <location>
        <begin position="30"/>
        <end position="42"/>
    </location>
</feature>
<feature type="region of interest" description="Disordered" evidence="1">
    <location>
        <begin position="1"/>
        <end position="42"/>
    </location>
</feature>
<proteinExistence type="predicted"/>
<keyword evidence="3" id="KW-1185">Reference proteome</keyword>
<dbReference type="EMBL" id="KV017451">
    <property type="protein sequence ID" value="KZV18488.1"/>
    <property type="molecule type" value="Genomic_DNA"/>
</dbReference>
<evidence type="ECO:0000313" key="2">
    <source>
        <dbReference type="EMBL" id="KZV18488.1"/>
    </source>
</evidence>
<name>A0A2Z7A9T1_9LAMI</name>